<gene>
    <name evidence="1" type="ORF">US19_C0044G0007</name>
</gene>
<evidence type="ECO:0000313" key="2">
    <source>
        <dbReference type="Proteomes" id="UP000034492"/>
    </source>
</evidence>
<proteinExistence type="predicted"/>
<evidence type="ECO:0000313" key="1">
    <source>
        <dbReference type="EMBL" id="KKQ07490.1"/>
    </source>
</evidence>
<organism evidence="1 2">
    <name type="scientific">Candidatus Daviesbacteria bacterium GW2011_GWB1_36_5</name>
    <dbReference type="NCBI Taxonomy" id="1618426"/>
    <lineage>
        <taxon>Bacteria</taxon>
        <taxon>Candidatus Daviesiibacteriota</taxon>
    </lineage>
</organism>
<dbReference type="EMBL" id="LBSA01000044">
    <property type="protein sequence ID" value="KKQ07490.1"/>
    <property type="molecule type" value="Genomic_DNA"/>
</dbReference>
<dbReference type="Proteomes" id="UP000034492">
    <property type="component" value="Unassembled WGS sequence"/>
</dbReference>
<comment type="caution">
    <text evidence="1">The sequence shown here is derived from an EMBL/GenBank/DDBJ whole genome shotgun (WGS) entry which is preliminary data.</text>
</comment>
<protein>
    <submittedName>
        <fullName evidence="1">Competence protein ComM-like protein</fullName>
    </submittedName>
</protein>
<reference evidence="1 2" key="1">
    <citation type="journal article" date="2015" name="Nature">
        <title>rRNA introns, odd ribosomes, and small enigmatic genomes across a large radiation of phyla.</title>
        <authorList>
            <person name="Brown C.T."/>
            <person name="Hug L.A."/>
            <person name="Thomas B.C."/>
            <person name="Sharon I."/>
            <person name="Castelle C.J."/>
            <person name="Singh A."/>
            <person name="Wilkins M.J."/>
            <person name="Williams K.H."/>
            <person name="Banfield J.F."/>
        </authorList>
    </citation>
    <scope>NUCLEOTIDE SEQUENCE [LARGE SCALE GENOMIC DNA]</scope>
</reference>
<dbReference type="AlphaFoldDB" id="A0A0G0F1H2"/>
<accession>A0A0G0F1H2</accession>
<name>A0A0G0F1H2_9BACT</name>
<sequence>MFLMLAKVLSGANLGLNSTPVTIEVDIASQGLPSFSIVGLGDKAIEKFRRRLSPKKDHC</sequence>